<evidence type="ECO:0000313" key="4">
    <source>
        <dbReference type="Proteomes" id="UP001153719"/>
    </source>
</evidence>
<dbReference type="GO" id="GO:0043531">
    <property type="term" value="F:ADP binding"/>
    <property type="evidence" value="ECO:0007669"/>
    <property type="project" value="InterPro"/>
</dbReference>
<accession>A0A9W4CXC1</accession>
<dbReference type="KEGG" id="ppsu:NO713_01459"/>
<name>A0A9W4CXC1_9CYAN</name>
<protein>
    <submittedName>
        <fullName evidence="3">WD repeat-containing protein alr2800</fullName>
    </submittedName>
</protein>
<dbReference type="Proteomes" id="UP001153719">
    <property type="component" value="Chromosome"/>
</dbReference>
<dbReference type="Pfam" id="PF00931">
    <property type="entry name" value="NB-ARC"/>
    <property type="match status" value="1"/>
</dbReference>
<dbReference type="InterPro" id="IPR058651">
    <property type="entry name" value="HTH_VMAP-M9"/>
</dbReference>
<dbReference type="Pfam" id="PF26355">
    <property type="entry name" value="HTH_VMAP-M9"/>
    <property type="match status" value="1"/>
</dbReference>
<dbReference type="InterPro" id="IPR027417">
    <property type="entry name" value="P-loop_NTPase"/>
</dbReference>
<feature type="domain" description="vWA-MoxR associated protein N-terminal HTH" evidence="2">
    <location>
        <begin position="1"/>
        <end position="84"/>
    </location>
</feature>
<dbReference type="AlphaFoldDB" id="A0A9W4CXC1"/>
<dbReference type="SUPFAM" id="SSF52540">
    <property type="entry name" value="P-loop containing nucleoside triphosphate hydrolases"/>
    <property type="match status" value="1"/>
</dbReference>
<organism evidence="3 4">
    <name type="scientific">Planktothrix pseudagardhii</name>
    <dbReference type="NCBI Taxonomy" id="132604"/>
    <lineage>
        <taxon>Bacteria</taxon>
        <taxon>Bacillati</taxon>
        <taxon>Cyanobacteriota</taxon>
        <taxon>Cyanophyceae</taxon>
        <taxon>Oscillatoriophycideae</taxon>
        <taxon>Oscillatoriales</taxon>
        <taxon>Microcoleaceae</taxon>
        <taxon>Planktothrix</taxon>
    </lineage>
</organism>
<proteinExistence type="predicted"/>
<dbReference type="InterPro" id="IPR002182">
    <property type="entry name" value="NB-ARC"/>
</dbReference>
<evidence type="ECO:0000259" key="2">
    <source>
        <dbReference type="Pfam" id="PF26355"/>
    </source>
</evidence>
<dbReference type="RefSeq" id="WP_254173423.1">
    <property type="nucleotide sequence ID" value="NZ_LR882967.1"/>
</dbReference>
<dbReference type="Gene3D" id="3.40.50.300">
    <property type="entry name" value="P-loop containing nucleotide triphosphate hydrolases"/>
    <property type="match status" value="1"/>
</dbReference>
<dbReference type="PRINTS" id="PR00364">
    <property type="entry name" value="DISEASERSIST"/>
</dbReference>
<gene>
    <name evidence="3" type="ORF">NO713_01459</name>
</gene>
<reference evidence="3" key="1">
    <citation type="submission" date="2020-09" db="EMBL/GenBank/DDBJ databases">
        <authorList>
            <person name="Blom J."/>
        </authorList>
    </citation>
    <scope>NUCLEOTIDE SEQUENCE</scope>
    <source>
        <strain evidence="3">No.713</strain>
    </source>
</reference>
<sequence length="463" mass="53000">MDVQEVLRLADHLVFTKTGKHLDDLQEAILRGSLENEKYSQVADEFHCSEGHVKDIASDLWKILSDALGEEVRKSNLRSTLKRQKYSNVLLNFGKDYVQINNINVCHEPPLSSHDSVTPKNNKTQPLLRINLEDAPDISEFFGRTEELATLKDWILEQRCRVVMLLGMSGIGKTALAVKLVEEIQENFDAVIWQSLDTQPALNELLINLLQFLLDKATNQLPVTLNEQLSELMRILRSQRCLIILDDFQTLFNSGQLAGNYQYNFENYRLFFKKISQFNHQSCIILNSWELPKDAIELMSHSTAIHYLLLSGLGDSARDLLKFQGLSDIKNWKTLIDYYGGNPYFLNSISTVIKNLFGGKVSEFLRYESLFLGENITESLTQQFNRLSELEQKIIIYLGQNPDGILLSELQSNLKLSASDILKALASLGQRCWVERLELENQICFTLQPMLKHYIQAMQKSGF</sequence>
<evidence type="ECO:0000313" key="3">
    <source>
        <dbReference type="EMBL" id="CAD5933751.1"/>
    </source>
</evidence>
<feature type="domain" description="NB-ARC" evidence="1">
    <location>
        <begin position="147"/>
        <end position="248"/>
    </location>
</feature>
<keyword evidence="4" id="KW-1185">Reference proteome</keyword>
<dbReference type="PANTHER" id="PTHR36766:SF30">
    <property type="entry name" value="TIR-NBS TYPE DISEASE RESISTANCE PROTEIN-RELATED"/>
    <property type="match status" value="1"/>
</dbReference>
<dbReference type="EMBL" id="LR882967">
    <property type="protein sequence ID" value="CAD5933751.1"/>
    <property type="molecule type" value="Genomic_DNA"/>
</dbReference>
<evidence type="ECO:0000259" key="1">
    <source>
        <dbReference type="Pfam" id="PF00931"/>
    </source>
</evidence>
<dbReference type="PANTHER" id="PTHR36766">
    <property type="entry name" value="PLANT BROAD-SPECTRUM MILDEW RESISTANCE PROTEIN RPW8"/>
    <property type="match status" value="1"/>
</dbReference>